<dbReference type="HAMAP" id="MF_01629">
    <property type="entry name" value="PdxH"/>
    <property type="match status" value="1"/>
</dbReference>
<dbReference type="GO" id="GO:0004733">
    <property type="term" value="F:pyridoxamine phosphate oxidase activity"/>
    <property type="evidence" value="ECO:0007669"/>
    <property type="project" value="UniProtKB-UniRule"/>
</dbReference>
<dbReference type="Gene3D" id="2.30.110.10">
    <property type="entry name" value="Electron Transport, Fmn-binding Protein, Chain A"/>
    <property type="match status" value="1"/>
</dbReference>
<keyword evidence="5" id="KW-0664">Pyridoxine biosynthesis</keyword>
<comment type="similarity">
    <text evidence="1 5">Belongs to the pyridoxamine 5'-phosphate oxidase family.</text>
</comment>
<dbReference type="InterPro" id="IPR012349">
    <property type="entry name" value="Split_barrel_FMN-bd"/>
</dbReference>
<evidence type="ECO:0000313" key="10">
    <source>
        <dbReference type="Proteomes" id="UP000218899"/>
    </source>
</evidence>
<evidence type="ECO:0000259" key="8">
    <source>
        <dbReference type="Pfam" id="PF10590"/>
    </source>
</evidence>
<dbReference type="GO" id="GO:0008615">
    <property type="term" value="P:pyridoxine biosynthetic process"/>
    <property type="evidence" value="ECO:0007669"/>
    <property type="project" value="UniProtKB-UniRule"/>
</dbReference>
<gene>
    <name evidence="5" type="primary">pdxH</name>
    <name evidence="9" type="ORF">SVA_3781</name>
</gene>
<dbReference type="Proteomes" id="UP000218899">
    <property type="component" value="Chromosome"/>
</dbReference>
<keyword evidence="2 5" id="KW-0285">Flavoprotein</keyword>
<evidence type="ECO:0000256" key="5">
    <source>
        <dbReference type="HAMAP-Rule" id="MF_01629"/>
    </source>
</evidence>
<name>A0A1C7AFW8_9GAMM</name>
<dbReference type="PANTHER" id="PTHR10851">
    <property type="entry name" value="PYRIDOXINE-5-PHOSPHATE OXIDASE"/>
    <property type="match status" value="1"/>
</dbReference>
<dbReference type="KEGG" id="sva:SVA_3781"/>
<dbReference type="InterPro" id="IPR019576">
    <property type="entry name" value="Pyridoxamine_oxidase_dimer_C"/>
</dbReference>
<feature type="binding site" evidence="5 6">
    <location>
        <position position="165"/>
    </location>
    <ligand>
        <name>FMN</name>
        <dbReference type="ChEBI" id="CHEBI:58210"/>
    </ligand>
</feature>
<feature type="binding site" evidence="5">
    <location>
        <position position="111"/>
    </location>
    <ligand>
        <name>substrate</name>
    </ligand>
</feature>
<feature type="domain" description="Pyridoxamine 5'-phosphate oxidase N-terminal" evidence="7">
    <location>
        <begin position="13"/>
        <end position="138"/>
    </location>
</feature>
<evidence type="ECO:0000256" key="1">
    <source>
        <dbReference type="ARBA" id="ARBA00007301"/>
    </source>
</evidence>
<organism evidence="9 10">
    <name type="scientific">Sulfurifustis variabilis</name>
    <dbReference type="NCBI Taxonomy" id="1675686"/>
    <lineage>
        <taxon>Bacteria</taxon>
        <taxon>Pseudomonadati</taxon>
        <taxon>Pseudomonadota</taxon>
        <taxon>Gammaproteobacteria</taxon>
        <taxon>Acidiferrobacterales</taxon>
        <taxon>Acidiferrobacteraceae</taxon>
        <taxon>Sulfurifustis</taxon>
    </lineage>
</organism>
<feature type="binding site" evidence="5 6">
    <location>
        <begin position="120"/>
        <end position="121"/>
    </location>
    <ligand>
        <name>FMN</name>
        <dbReference type="ChEBI" id="CHEBI:58210"/>
    </ligand>
</feature>
<proteinExistence type="inferred from homology"/>
<dbReference type="UniPathway" id="UPA01068">
    <property type="reaction ID" value="UER00304"/>
</dbReference>
<comment type="catalytic activity">
    <reaction evidence="5">
        <text>pyridoxine 5'-phosphate + O2 = pyridoxal 5'-phosphate + H2O2</text>
        <dbReference type="Rhea" id="RHEA:15149"/>
        <dbReference type="ChEBI" id="CHEBI:15379"/>
        <dbReference type="ChEBI" id="CHEBI:16240"/>
        <dbReference type="ChEBI" id="CHEBI:58589"/>
        <dbReference type="ChEBI" id="CHEBI:597326"/>
        <dbReference type="EC" id="1.4.3.5"/>
    </reaction>
</comment>
<evidence type="ECO:0000256" key="6">
    <source>
        <dbReference type="PIRSR" id="PIRSR000190-2"/>
    </source>
</evidence>
<comment type="cofactor">
    <cofactor evidence="5 6">
        <name>FMN</name>
        <dbReference type="ChEBI" id="CHEBI:58210"/>
    </cofactor>
    <text evidence="5 6">Binds 1 FMN per subunit.</text>
</comment>
<dbReference type="RefSeq" id="WP_096462630.1">
    <property type="nucleotide sequence ID" value="NZ_AP014936.1"/>
</dbReference>
<dbReference type="PROSITE" id="PS01064">
    <property type="entry name" value="PYRIDOX_OXIDASE"/>
    <property type="match status" value="1"/>
</dbReference>
<feature type="binding site" evidence="5">
    <location>
        <begin position="171"/>
        <end position="173"/>
    </location>
    <ligand>
        <name>substrate</name>
    </ligand>
</feature>
<feature type="binding site" evidence="5">
    <location>
        <position position="107"/>
    </location>
    <ligand>
        <name>substrate</name>
    </ligand>
</feature>
<feature type="binding site" evidence="5 6">
    <location>
        <position position="63"/>
    </location>
    <ligand>
        <name>FMN</name>
        <dbReference type="ChEBI" id="CHEBI:58210"/>
    </ligand>
</feature>
<keyword evidence="3 5" id="KW-0288">FMN</keyword>
<dbReference type="SUPFAM" id="SSF50475">
    <property type="entry name" value="FMN-binding split barrel"/>
    <property type="match status" value="1"/>
</dbReference>
<accession>A0A1C7AFW8</accession>
<evidence type="ECO:0000256" key="3">
    <source>
        <dbReference type="ARBA" id="ARBA00022643"/>
    </source>
</evidence>
<reference evidence="9 10" key="1">
    <citation type="submission" date="2015-08" db="EMBL/GenBank/DDBJ databases">
        <title>Complete genome sequence of Sulfurifustis variabilis.</title>
        <authorList>
            <person name="Miura A."/>
            <person name="Kojima H."/>
            <person name="Fukui M."/>
        </authorList>
    </citation>
    <scope>NUCLEOTIDE SEQUENCE [LARGE SCALE GENOMIC DNA]</scope>
    <source>
        <strain evidence="10">skN76</strain>
    </source>
</reference>
<feature type="binding site" evidence="5">
    <location>
        <position position="103"/>
    </location>
    <ligand>
        <name>substrate</name>
    </ligand>
</feature>
<dbReference type="Pfam" id="PF10590">
    <property type="entry name" value="PNP_phzG_C"/>
    <property type="match status" value="1"/>
</dbReference>
<comment type="pathway">
    <text evidence="5">Cofactor metabolism; pyridoxal 5'-phosphate salvage; pyridoxal 5'-phosphate from pyridoxamine 5'-phosphate: step 1/1.</text>
</comment>
<dbReference type="NCBIfam" id="TIGR00558">
    <property type="entry name" value="pdxH"/>
    <property type="match status" value="1"/>
</dbReference>
<comment type="pathway">
    <text evidence="5">Cofactor metabolism; pyridoxal 5'-phosphate salvage; pyridoxal 5'-phosphate from pyridoxine 5'-phosphate: step 1/1.</text>
</comment>
<comment type="caution">
    <text evidence="5">Lacks conserved residue(s) required for the propagation of feature annotation.</text>
</comment>
<evidence type="ECO:0000256" key="2">
    <source>
        <dbReference type="ARBA" id="ARBA00022630"/>
    </source>
</evidence>
<dbReference type="AlphaFoldDB" id="A0A1C7AFW8"/>
<dbReference type="PIRSF" id="PIRSF000190">
    <property type="entry name" value="Pyd_amn-ph_oxd"/>
    <property type="match status" value="1"/>
</dbReference>
<dbReference type="PANTHER" id="PTHR10851:SF0">
    <property type="entry name" value="PYRIDOXINE-5'-PHOSPHATE OXIDASE"/>
    <property type="match status" value="1"/>
</dbReference>
<evidence type="ECO:0000256" key="4">
    <source>
        <dbReference type="ARBA" id="ARBA00023002"/>
    </source>
</evidence>
<dbReference type="NCBIfam" id="NF004231">
    <property type="entry name" value="PRK05679.1"/>
    <property type="match status" value="1"/>
</dbReference>
<comment type="catalytic activity">
    <reaction evidence="5">
        <text>pyridoxamine 5'-phosphate + O2 + H2O = pyridoxal 5'-phosphate + H2O2 + NH4(+)</text>
        <dbReference type="Rhea" id="RHEA:15817"/>
        <dbReference type="ChEBI" id="CHEBI:15377"/>
        <dbReference type="ChEBI" id="CHEBI:15379"/>
        <dbReference type="ChEBI" id="CHEBI:16240"/>
        <dbReference type="ChEBI" id="CHEBI:28938"/>
        <dbReference type="ChEBI" id="CHEBI:58451"/>
        <dbReference type="ChEBI" id="CHEBI:597326"/>
        <dbReference type="EC" id="1.4.3.5"/>
    </reaction>
</comment>
<dbReference type="Pfam" id="PF01243">
    <property type="entry name" value="PNPOx_N"/>
    <property type="match status" value="1"/>
</dbReference>
<keyword evidence="4 5" id="KW-0560">Oxidoreductase</keyword>
<keyword evidence="10" id="KW-1185">Reference proteome</keyword>
<evidence type="ECO:0000259" key="7">
    <source>
        <dbReference type="Pfam" id="PF01243"/>
    </source>
</evidence>
<dbReference type="OrthoDB" id="9780392at2"/>
<dbReference type="EC" id="1.4.3.5" evidence="5"/>
<dbReference type="InterPro" id="IPR000659">
    <property type="entry name" value="Pyridox_Oxase"/>
</dbReference>
<feature type="binding site" evidence="5 6">
    <location>
        <position position="175"/>
    </location>
    <ligand>
        <name>FMN</name>
        <dbReference type="ChEBI" id="CHEBI:58210"/>
    </ligand>
</feature>
<feature type="binding site" evidence="5 6">
    <location>
        <position position="85"/>
    </location>
    <ligand>
        <name>FMN</name>
        <dbReference type="ChEBI" id="CHEBI:58210"/>
    </ligand>
</feature>
<feature type="binding site" evidence="5 6">
    <location>
        <position position="62"/>
    </location>
    <ligand>
        <name>FMN</name>
        <dbReference type="ChEBI" id="CHEBI:58210"/>
    </ligand>
</feature>
<dbReference type="InterPro" id="IPR019740">
    <property type="entry name" value="Pyridox_Oxase_CS"/>
</dbReference>
<dbReference type="GO" id="GO:0010181">
    <property type="term" value="F:FMN binding"/>
    <property type="evidence" value="ECO:0007669"/>
    <property type="project" value="UniProtKB-UniRule"/>
</dbReference>
<feature type="domain" description="Pyridoxine 5'-phosphate oxidase dimerisation C-terminal" evidence="8">
    <location>
        <begin position="152"/>
        <end position="193"/>
    </location>
</feature>
<sequence length="193" mass="22258">MIDDPLALFRTWFDKACAAGIAKPNAMTLATVGADDRPTARVVLLSSYDARGFVFHTNYESRKGEDIARHPWAALLFWWDPLGCQVRLEGRVEMTAAADSDRYFAARLRGSQIGAWASDQSRVIESRAALEERVRELERRYAGRPVPRPPHWGGYRVIPEVYEFWEDRENRLHERVRYERVPDGGWRSLRLAP</sequence>
<dbReference type="InterPro" id="IPR011576">
    <property type="entry name" value="Pyridox_Oxase_N"/>
</dbReference>
<protein>
    <recommendedName>
        <fullName evidence="5">Pyridoxine/pyridoxamine 5'-phosphate oxidase</fullName>
        <ecNumber evidence="5">1.4.3.5</ecNumber>
    </recommendedName>
    <alternativeName>
        <fullName evidence="5">PNP/PMP oxidase</fullName>
        <shortName evidence="5">PNPOx</shortName>
    </alternativeName>
    <alternativeName>
        <fullName evidence="5">Pyridoxal 5'-phosphate synthase</fullName>
    </alternativeName>
</protein>
<evidence type="ECO:0000313" key="9">
    <source>
        <dbReference type="EMBL" id="BAU50315.1"/>
    </source>
</evidence>
<dbReference type="EMBL" id="AP014936">
    <property type="protein sequence ID" value="BAU50315.1"/>
    <property type="molecule type" value="Genomic_DNA"/>
</dbReference>
<comment type="function">
    <text evidence="5">Catalyzes the oxidation of either pyridoxine 5'-phosphate (PNP) or pyridoxamine 5'-phosphate (PMP) into pyridoxal 5'-phosphate (PLP).</text>
</comment>
<comment type="subunit">
    <text evidence="5">Homodimer.</text>
</comment>